<organism evidence="3 4">
    <name type="scientific">Mariniblastus fucicola</name>
    <dbReference type="NCBI Taxonomy" id="980251"/>
    <lineage>
        <taxon>Bacteria</taxon>
        <taxon>Pseudomonadati</taxon>
        <taxon>Planctomycetota</taxon>
        <taxon>Planctomycetia</taxon>
        <taxon>Pirellulales</taxon>
        <taxon>Pirellulaceae</taxon>
        <taxon>Mariniblastus</taxon>
    </lineage>
</organism>
<dbReference type="STRING" id="980251.GCA_001642875_05057"/>
<dbReference type="Gene3D" id="3.40.30.10">
    <property type="entry name" value="Glutaredoxin"/>
    <property type="match status" value="1"/>
</dbReference>
<evidence type="ECO:0000313" key="3">
    <source>
        <dbReference type="EMBL" id="QEG22051.1"/>
    </source>
</evidence>
<dbReference type="Proteomes" id="UP000322214">
    <property type="component" value="Chromosome"/>
</dbReference>
<proteinExistence type="predicted"/>
<name>A0A5B9PGM3_9BACT</name>
<dbReference type="RefSeq" id="WP_075082856.1">
    <property type="nucleotide sequence ID" value="NZ_CP042912.1"/>
</dbReference>
<dbReference type="EMBL" id="CP042912">
    <property type="protein sequence ID" value="QEG22051.1"/>
    <property type="molecule type" value="Genomic_DNA"/>
</dbReference>
<dbReference type="PANTHER" id="PTHR15337:SF11">
    <property type="entry name" value="THIOREDOXIN DOMAIN-CONTAINING PROTEIN"/>
    <property type="match status" value="1"/>
</dbReference>
<dbReference type="OrthoDB" id="267639at2"/>
<evidence type="ECO:0000259" key="2">
    <source>
        <dbReference type="PROSITE" id="PS51352"/>
    </source>
</evidence>
<dbReference type="InterPro" id="IPR051099">
    <property type="entry name" value="AGR/TXD"/>
</dbReference>
<accession>A0A5B9PGM3</accession>
<keyword evidence="4" id="KW-1185">Reference proteome</keyword>
<sequence>MELDRDEFIIAYDSDRVSKAEILAACDKSGFPATVVQNVQVGNANDALVSSSEFTPPPLYAEALAKAKSENKPLVLDFMAVWCSPCKRLVSETFVDEEVAALLEKCVFLKIDTDEYPDLAKQFKVASLPDIRFLSPQGKQVKKLNGFQTPESFENELRHLLSVKEKGSAN</sequence>
<reference evidence="3 4" key="1">
    <citation type="submission" date="2019-08" db="EMBL/GenBank/DDBJ databases">
        <title>Deep-cultivation of Planctomycetes and their phenomic and genomic characterization uncovers novel biology.</title>
        <authorList>
            <person name="Wiegand S."/>
            <person name="Jogler M."/>
            <person name="Boedeker C."/>
            <person name="Pinto D."/>
            <person name="Vollmers J."/>
            <person name="Rivas-Marin E."/>
            <person name="Kohn T."/>
            <person name="Peeters S.H."/>
            <person name="Heuer A."/>
            <person name="Rast P."/>
            <person name="Oberbeckmann S."/>
            <person name="Bunk B."/>
            <person name="Jeske O."/>
            <person name="Meyerdierks A."/>
            <person name="Storesund J.E."/>
            <person name="Kallscheuer N."/>
            <person name="Luecker S."/>
            <person name="Lage O.M."/>
            <person name="Pohl T."/>
            <person name="Merkel B.J."/>
            <person name="Hornburger P."/>
            <person name="Mueller R.-W."/>
            <person name="Bruemmer F."/>
            <person name="Labrenz M."/>
            <person name="Spormann A.M."/>
            <person name="Op den Camp H."/>
            <person name="Overmann J."/>
            <person name="Amann R."/>
            <person name="Jetten M.S.M."/>
            <person name="Mascher T."/>
            <person name="Medema M.H."/>
            <person name="Devos D.P."/>
            <person name="Kaster A.-K."/>
            <person name="Ovreas L."/>
            <person name="Rohde M."/>
            <person name="Galperin M.Y."/>
            <person name="Jogler C."/>
        </authorList>
    </citation>
    <scope>NUCLEOTIDE SEQUENCE [LARGE SCALE GENOMIC DNA]</scope>
    <source>
        <strain evidence="3 4">FC18</strain>
    </source>
</reference>
<protein>
    <submittedName>
        <fullName evidence="3">Thioredoxin-like protein</fullName>
    </submittedName>
</protein>
<feature type="domain" description="Thioredoxin" evidence="2">
    <location>
        <begin position="45"/>
        <end position="162"/>
    </location>
</feature>
<dbReference type="SUPFAM" id="SSF52833">
    <property type="entry name" value="Thioredoxin-like"/>
    <property type="match status" value="1"/>
</dbReference>
<keyword evidence="1" id="KW-0732">Signal</keyword>
<dbReference type="PANTHER" id="PTHR15337">
    <property type="entry name" value="ANTERIOR GRADIENT PROTEIN-RELATED"/>
    <property type="match status" value="1"/>
</dbReference>
<dbReference type="InterPro" id="IPR013766">
    <property type="entry name" value="Thioredoxin_domain"/>
</dbReference>
<evidence type="ECO:0000313" key="4">
    <source>
        <dbReference type="Proteomes" id="UP000322214"/>
    </source>
</evidence>
<dbReference type="InterPro" id="IPR036249">
    <property type="entry name" value="Thioredoxin-like_sf"/>
</dbReference>
<dbReference type="PROSITE" id="PS51352">
    <property type="entry name" value="THIOREDOXIN_2"/>
    <property type="match status" value="1"/>
</dbReference>
<dbReference type="Pfam" id="PF00085">
    <property type="entry name" value="Thioredoxin"/>
    <property type="match status" value="1"/>
</dbReference>
<dbReference type="KEGG" id="mff:MFFC18_19120"/>
<evidence type="ECO:0000256" key="1">
    <source>
        <dbReference type="ARBA" id="ARBA00022729"/>
    </source>
</evidence>
<dbReference type="AlphaFoldDB" id="A0A5B9PGM3"/>
<gene>
    <name evidence="3" type="ORF">MFFC18_19120</name>
</gene>
<dbReference type="CDD" id="cd02947">
    <property type="entry name" value="TRX_family"/>
    <property type="match status" value="1"/>
</dbReference>